<keyword evidence="5" id="KW-0812">Transmembrane</keyword>
<feature type="domain" description="Epidermal growth factor receptor-like transmembrane-juxtamembrane segment" evidence="6">
    <location>
        <begin position="204"/>
        <end position="230"/>
    </location>
</feature>
<keyword evidence="1" id="KW-0597">Phosphoprotein</keyword>
<evidence type="ECO:0000256" key="5">
    <source>
        <dbReference type="SAM" id="Phobius"/>
    </source>
</evidence>
<keyword evidence="5" id="KW-0472">Membrane</keyword>
<dbReference type="Pfam" id="PF21314">
    <property type="entry name" value="TM_ErbB1"/>
    <property type="match status" value="1"/>
</dbReference>
<protein>
    <recommendedName>
        <fullName evidence="6">Epidermal growth factor receptor-like transmembrane-juxtamembrane segment domain-containing protein</fullName>
    </recommendedName>
</protein>
<sequence length="248" mass="26392">MATITNSIATRITTTFVPPPDEPSIVGYFTSGAVVRTISCGDDYEFLVSSTYGICCAVSVSGNCQFRQSCQASMVIDEDGLSYTCYNNNACVETTIFQQELSAGWSATIAGCVYDEDDPTTIYRSFVGTQLILVPADSIATTTSLDPETTDETTGNVIHTIATVTTSEPILSTTASTNITSSSEPQQTGDPELDNDDRPNVGAIAGGVVGGVVVLVLIIFAAWFVMRRQKKKDAELMEIGTYVAPEAK</sequence>
<gene>
    <name evidence="7" type="ORF">BDW59DRAFT_164548</name>
</gene>
<dbReference type="Proteomes" id="UP001610335">
    <property type="component" value="Unassembled WGS sequence"/>
</dbReference>
<evidence type="ECO:0000256" key="3">
    <source>
        <dbReference type="ARBA" id="ARBA00022840"/>
    </source>
</evidence>
<organism evidence="7 8">
    <name type="scientific">Aspergillus cavernicola</name>
    <dbReference type="NCBI Taxonomy" id="176166"/>
    <lineage>
        <taxon>Eukaryota</taxon>
        <taxon>Fungi</taxon>
        <taxon>Dikarya</taxon>
        <taxon>Ascomycota</taxon>
        <taxon>Pezizomycotina</taxon>
        <taxon>Eurotiomycetes</taxon>
        <taxon>Eurotiomycetidae</taxon>
        <taxon>Eurotiales</taxon>
        <taxon>Aspergillaceae</taxon>
        <taxon>Aspergillus</taxon>
        <taxon>Aspergillus subgen. Nidulantes</taxon>
    </lineage>
</organism>
<dbReference type="Gene3D" id="1.20.5.510">
    <property type="entry name" value="Single helix bin"/>
    <property type="match status" value="1"/>
</dbReference>
<name>A0ABR4HZE2_9EURO</name>
<dbReference type="EMBL" id="JBFXLS010000068">
    <property type="protein sequence ID" value="KAL2820854.1"/>
    <property type="molecule type" value="Genomic_DNA"/>
</dbReference>
<dbReference type="InterPro" id="IPR049328">
    <property type="entry name" value="TM_ErbB1"/>
</dbReference>
<proteinExistence type="predicted"/>
<evidence type="ECO:0000259" key="6">
    <source>
        <dbReference type="Pfam" id="PF21314"/>
    </source>
</evidence>
<feature type="region of interest" description="Disordered" evidence="4">
    <location>
        <begin position="175"/>
        <end position="199"/>
    </location>
</feature>
<evidence type="ECO:0000256" key="1">
    <source>
        <dbReference type="ARBA" id="ARBA00022553"/>
    </source>
</evidence>
<reference evidence="7 8" key="1">
    <citation type="submission" date="2024-07" db="EMBL/GenBank/DDBJ databases">
        <title>Section-level genome sequencing and comparative genomics of Aspergillus sections Usti and Cavernicolus.</title>
        <authorList>
            <consortium name="Lawrence Berkeley National Laboratory"/>
            <person name="Nybo J.L."/>
            <person name="Vesth T.C."/>
            <person name="Theobald S."/>
            <person name="Frisvad J.C."/>
            <person name="Larsen T.O."/>
            <person name="Kjaerboelling I."/>
            <person name="Rothschild-Mancinelli K."/>
            <person name="Lyhne E.K."/>
            <person name="Kogle M.E."/>
            <person name="Barry K."/>
            <person name="Clum A."/>
            <person name="Na H."/>
            <person name="Ledsgaard L."/>
            <person name="Lin J."/>
            <person name="Lipzen A."/>
            <person name="Kuo A."/>
            <person name="Riley R."/>
            <person name="Mondo S."/>
            <person name="LaButti K."/>
            <person name="Haridas S."/>
            <person name="Pangalinan J."/>
            <person name="Salamov A.A."/>
            <person name="Simmons B.A."/>
            <person name="Magnuson J.K."/>
            <person name="Chen J."/>
            <person name="Drula E."/>
            <person name="Henrissat B."/>
            <person name="Wiebenga A."/>
            <person name="Lubbers R.J."/>
            <person name="Gomes A.C."/>
            <person name="Makela M.R."/>
            <person name="Stajich J."/>
            <person name="Grigoriev I.V."/>
            <person name="Mortensen U.H."/>
            <person name="De vries R.P."/>
            <person name="Baker S.E."/>
            <person name="Andersen M.R."/>
        </authorList>
    </citation>
    <scope>NUCLEOTIDE SEQUENCE [LARGE SCALE GENOMIC DNA]</scope>
    <source>
        <strain evidence="7 8">CBS 600.67</strain>
    </source>
</reference>
<evidence type="ECO:0000313" key="7">
    <source>
        <dbReference type="EMBL" id="KAL2820854.1"/>
    </source>
</evidence>
<comment type="caution">
    <text evidence="7">The sequence shown here is derived from an EMBL/GenBank/DDBJ whole genome shotgun (WGS) entry which is preliminary data.</text>
</comment>
<keyword evidence="5" id="KW-1133">Transmembrane helix</keyword>
<evidence type="ECO:0000313" key="8">
    <source>
        <dbReference type="Proteomes" id="UP001610335"/>
    </source>
</evidence>
<accession>A0ABR4HZE2</accession>
<evidence type="ECO:0000256" key="4">
    <source>
        <dbReference type="SAM" id="MobiDB-lite"/>
    </source>
</evidence>
<evidence type="ECO:0000256" key="2">
    <source>
        <dbReference type="ARBA" id="ARBA00022741"/>
    </source>
</evidence>
<keyword evidence="2" id="KW-0547">Nucleotide-binding</keyword>
<keyword evidence="8" id="KW-1185">Reference proteome</keyword>
<feature type="transmembrane region" description="Helical" evidence="5">
    <location>
        <begin position="201"/>
        <end position="225"/>
    </location>
</feature>
<keyword evidence="3" id="KW-0067">ATP-binding</keyword>